<name>M3FI02_9ACTN</name>
<dbReference type="Pfam" id="PF01614">
    <property type="entry name" value="IclR_C"/>
    <property type="match status" value="1"/>
</dbReference>
<dbReference type="Gene3D" id="1.10.10.10">
    <property type="entry name" value="Winged helix-like DNA-binding domain superfamily/Winged helix DNA-binding domain"/>
    <property type="match status" value="1"/>
</dbReference>
<evidence type="ECO:0000259" key="10">
    <source>
        <dbReference type="PROSITE" id="PS51078"/>
    </source>
</evidence>
<dbReference type="FunFam" id="1.10.10.10:FF:000056">
    <property type="entry name" value="IclR family transcriptional regulator"/>
    <property type="match status" value="1"/>
</dbReference>
<gene>
    <name evidence="11" type="ORF">SBD_5651</name>
</gene>
<protein>
    <recommendedName>
        <fullName evidence="7">Glycerol operon regulatory protein</fullName>
    </recommendedName>
</protein>
<dbReference type="Pfam" id="PF09339">
    <property type="entry name" value="HTH_IclR"/>
    <property type="match status" value="1"/>
</dbReference>
<dbReference type="InterPro" id="IPR014757">
    <property type="entry name" value="Tscrpt_reg_IclR_C"/>
</dbReference>
<dbReference type="GO" id="GO:0003700">
    <property type="term" value="F:DNA-binding transcription factor activity"/>
    <property type="evidence" value="ECO:0007669"/>
    <property type="project" value="TreeGrafter"/>
</dbReference>
<feature type="compositionally biased region" description="Basic and acidic residues" evidence="8">
    <location>
        <begin position="1"/>
        <end position="14"/>
    </location>
</feature>
<dbReference type="Proteomes" id="UP000030760">
    <property type="component" value="Unassembled WGS sequence"/>
</dbReference>
<evidence type="ECO:0000256" key="4">
    <source>
        <dbReference type="ARBA" id="ARBA00023159"/>
    </source>
</evidence>
<dbReference type="InterPro" id="IPR050707">
    <property type="entry name" value="HTH_MetabolicPath_Reg"/>
</dbReference>
<dbReference type="InterPro" id="IPR005471">
    <property type="entry name" value="Tscrpt_reg_IclR_N"/>
</dbReference>
<dbReference type="EMBL" id="KB405094">
    <property type="protein sequence ID" value="EMF52575.1"/>
    <property type="molecule type" value="Genomic_DNA"/>
</dbReference>
<organism evidence="11 12">
    <name type="scientific">Streptomyces bottropensis ATCC 25435</name>
    <dbReference type="NCBI Taxonomy" id="1054862"/>
    <lineage>
        <taxon>Bacteria</taxon>
        <taxon>Bacillati</taxon>
        <taxon>Actinomycetota</taxon>
        <taxon>Actinomycetes</taxon>
        <taxon>Kitasatosporales</taxon>
        <taxon>Streptomycetaceae</taxon>
        <taxon>Streptomyces</taxon>
    </lineage>
</organism>
<evidence type="ECO:0000313" key="11">
    <source>
        <dbReference type="EMBL" id="EMF52575.1"/>
    </source>
</evidence>
<feature type="domain" description="HTH iclR-type" evidence="9">
    <location>
        <begin position="133"/>
        <end position="193"/>
    </location>
</feature>
<evidence type="ECO:0000256" key="5">
    <source>
        <dbReference type="ARBA" id="ARBA00023163"/>
    </source>
</evidence>
<evidence type="ECO:0000256" key="7">
    <source>
        <dbReference type="ARBA" id="ARBA00070406"/>
    </source>
</evidence>
<evidence type="ECO:0000313" key="12">
    <source>
        <dbReference type="Proteomes" id="UP000030760"/>
    </source>
</evidence>
<evidence type="ECO:0000256" key="6">
    <source>
        <dbReference type="ARBA" id="ARBA00058938"/>
    </source>
</evidence>
<keyword evidence="2" id="KW-0805">Transcription regulation</keyword>
<dbReference type="PROSITE" id="PS51078">
    <property type="entry name" value="ICLR_ED"/>
    <property type="match status" value="1"/>
</dbReference>
<keyword evidence="3" id="KW-0238">DNA-binding</keyword>
<dbReference type="GO" id="GO:0003677">
    <property type="term" value="F:DNA binding"/>
    <property type="evidence" value="ECO:0007669"/>
    <property type="project" value="UniProtKB-KW"/>
</dbReference>
<comment type="function">
    <text evidence="6">May be an activator protein for the gylABX operon.</text>
</comment>
<dbReference type="PROSITE" id="PS51077">
    <property type="entry name" value="HTH_ICLR"/>
    <property type="match status" value="1"/>
</dbReference>
<feature type="region of interest" description="Disordered" evidence="8">
    <location>
        <begin position="1"/>
        <end position="130"/>
    </location>
</feature>
<evidence type="ECO:0000259" key="9">
    <source>
        <dbReference type="PROSITE" id="PS51077"/>
    </source>
</evidence>
<dbReference type="SMART" id="SM00346">
    <property type="entry name" value="HTH_ICLR"/>
    <property type="match status" value="1"/>
</dbReference>
<dbReference type="SUPFAM" id="SSF55781">
    <property type="entry name" value="GAF domain-like"/>
    <property type="match status" value="1"/>
</dbReference>
<keyword evidence="5" id="KW-0804">Transcription</keyword>
<dbReference type="InterPro" id="IPR029016">
    <property type="entry name" value="GAF-like_dom_sf"/>
</dbReference>
<dbReference type="InterPro" id="IPR036390">
    <property type="entry name" value="WH_DNA-bd_sf"/>
</dbReference>
<feature type="compositionally biased region" description="Polar residues" evidence="8">
    <location>
        <begin position="121"/>
        <end position="130"/>
    </location>
</feature>
<proteinExistence type="predicted"/>
<sequence length="376" mass="40574">MAAAEHARVREAEAHVPQSPPRTTPSTTPAPPVQPRTSPGEEKVRCPEPPLAQAQERTRPRTQPPAPTARTQAQPPPPSPRAQAQPLAPPTKPRPQTGPVRPGSPLGHGPGRGARIPSPASPTASEANSGTLIGSVQRAMRLLEAVAEREHGAPAKQLARDAGLALPTAYHLLRTLVHEGYLRREKGLFFLGEAAERLSSSGAQQKRRSTVGEALAHWRDTLGVPVYFAIYRDGEIEVKCVADSPNTPAVEEWADFRETGHAHAIGQCLLSQLSDEDRRDHLERYPVQSLTPYTVRDDETLLRRLGRMGRMEPVVERQEYALGTVCAALPITAGSTAGTLAISLPSHQADRLLPLARQLQTEIGKLLGTLAISISI</sequence>
<dbReference type="PANTHER" id="PTHR30136">
    <property type="entry name" value="HELIX-TURN-HELIX TRANSCRIPTIONAL REGULATOR, ICLR FAMILY"/>
    <property type="match status" value="1"/>
</dbReference>
<dbReference type="InterPro" id="IPR036388">
    <property type="entry name" value="WH-like_DNA-bd_sf"/>
</dbReference>
<evidence type="ECO:0000256" key="1">
    <source>
        <dbReference type="ARBA" id="ARBA00022798"/>
    </source>
</evidence>
<dbReference type="PANTHER" id="PTHR30136:SF24">
    <property type="entry name" value="HTH-TYPE TRANSCRIPTIONAL REPRESSOR ALLR"/>
    <property type="match status" value="1"/>
</dbReference>
<dbReference type="GO" id="GO:0006071">
    <property type="term" value="P:glycerol metabolic process"/>
    <property type="evidence" value="ECO:0007669"/>
    <property type="project" value="UniProtKB-KW"/>
</dbReference>
<evidence type="ECO:0000256" key="3">
    <source>
        <dbReference type="ARBA" id="ARBA00023125"/>
    </source>
</evidence>
<evidence type="ECO:0000256" key="8">
    <source>
        <dbReference type="SAM" id="MobiDB-lite"/>
    </source>
</evidence>
<feature type="domain" description="IclR-ED" evidence="10">
    <location>
        <begin position="194"/>
        <end position="376"/>
    </location>
</feature>
<evidence type="ECO:0000256" key="2">
    <source>
        <dbReference type="ARBA" id="ARBA00023015"/>
    </source>
</evidence>
<dbReference type="SUPFAM" id="SSF46785">
    <property type="entry name" value="Winged helix' DNA-binding domain"/>
    <property type="match status" value="1"/>
</dbReference>
<dbReference type="GO" id="GO:0045892">
    <property type="term" value="P:negative regulation of DNA-templated transcription"/>
    <property type="evidence" value="ECO:0007669"/>
    <property type="project" value="TreeGrafter"/>
</dbReference>
<feature type="compositionally biased region" description="Pro residues" evidence="8">
    <location>
        <begin position="18"/>
        <end position="34"/>
    </location>
</feature>
<dbReference type="Gene3D" id="3.30.450.40">
    <property type="match status" value="1"/>
</dbReference>
<dbReference type="AlphaFoldDB" id="M3FI02"/>
<reference evidence="12" key="1">
    <citation type="journal article" date="2013" name="Genome Announc.">
        <title>Draft Genome Sequence of Streptomyces bottropensis ATCC 25435, a Bottromycin-Producing Actinomycete.</title>
        <authorList>
            <person name="Zhang H."/>
            <person name="Zhou W."/>
            <person name="Zhuang Y."/>
            <person name="Liang X."/>
            <person name="Liu T."/>
        </authorList>
    </citation>
    <scope>NUCLEOTIDE SEQUENCE [LARGE SCALE GENOMIC DNA]</scope>
    <source>
        <strain evidence="12">ATCC 25435</strain>
    </source>
</reference>
<keyword evidence="1" id="KW-0319">Glycerol metabolism</keyword>
<keyword evidence="4" id="KW-0010">Activator</keyword>
<accession>M3FI02</accession>